<dbReference type="PANTHER" id="PTHR34069:SF2">
    <property type="entry name" value="BETA-KETOACYL-[ACYL-CARRIER-PROTEIN] SYNTHASE III"/>
    <property type="match status" value="1"/>
</dbReference>
<comment type="caution">
    <text evidence="4">The sequence shown here is derived from an EMBL/GenBank/DDBJ whole genome shotgun (WGS) entry which is preliminary data.</text>
</comment>
<dbReference type="Gene3D" id="3.40.47.10">
    <property type="match status" value="2"/>
</dbReference>
<organism evidence="4 5">
    <name type="scientific">Streptomyces lusitanus</name>
    <dbReference type="NCBI Taxonomy" id="68232"/>
    <lineage>
        <taxon>Bacteria</taxon>
        <taxon>Bacillati</taxon>
        <taxon>Actinomycetota</taxon>
        <taxon>Actinomycetes</taxon>
        <taxon>Kitasatosporales</taxon>
        <taxon>Streptomycetaceae</taxon>
        <taxon>Streptomyces</taxon>
    </lineage>
</organism>
<evidence type="ECO:0000256" key="1">
    <source>
        <dbReference type="ARBA" id="ARBA00022679"/>
    </source>
</evidence>
<sequence length="342" mass="36858">MTGPAVDMGIAAFGYAFGEETEVAAVAHEYVDNPSRVLHWGYRSFHRAPHDVQATDLAAGAARQALEQADLTPDDIDLLVLAGPDIPEYLAWDGAAALARELKITRTQTLVLHEGCGAGVHGLHYVASTLALQPETRTALFVAVNRTSEFHRNRMNLVNTVLSDAAVAVVIRRGHPANRWLGTEQFTDPEHCDILRVDFGGAASPLPPSGWSSRKAPGGHDRIREQFADRPEKLHRFIEDRYALLAEVIDAACARAGIGREDLAHLIYLNDSAASIAAIAEPLGIPLERTNAELAPDHGHMGAADQLLSLGLQLERGEVRSGDVVVLCGISAGRWGATIFQI</sequence>
<proteinExistence type="predicted"/>
<evidence type="ECO:0000313" key="4">
    <source>
        <dbReference type="EMBL" id="MDT6985771.1"/>
    </source>
</evidence>
<reference evidence="4 5" key="1">
    <citation type="submission" date="2023-05" db="EMBL/GenBank/DDBJ databases">
        <title>Streptomyces fuscus sp. nov., a brown-black pigment producing actinomyces isolated from dry sand of Sea duck farm.</title>
        <authorList>
            <person name="Xie J."/>
            <person name="Shen N."/>
        </authorList>
    </citation>
    <scope>NUCLEOTIDE SEQUENCE [LARGE SCALE GENOMIC DNA]</scope>
    <source>
        <strain evidence="4 5">CGMCC 4.1745</strain>
    </source>
</reference>
<name>A0ABU3JUZ0_9ACTN</name>
<dbReference type="InterPro" id="IPR013747">
    <property type="entry name" value="ACP_syn_III_C"/>
</dbReference>
<keyword evidence="5" id="KW-1185">Reference proteome</keyword>
<keyword evidence="2" id="KW-0012">Acyltransferase</keyword>
<feature type="domain" description="Beta-ketoacyl-[acyl-carrier-protein] synthase III C-terminal" evidence="3">
    <location>
        <begin position="253"/>
        <end position="341"/>
    </location>
</feature>
<dbReference type="SUPFAM" id="SSF53901">
    <property type="entry name" value="Thiolase-like"/>
    <property type="match status" value="1"/>
</dbReference>
<gene>
    <name evidence="4" type="ORF">QNO04_20150</name>
</gene>
<keyword evidence="1" id="KW-0808">Transferase</keyword>
<evidence type="ECO:0000313" key="5">
    <source>
        <dbReference type="Proteomes" id="UP001249760"/>
    </source>
</evidence>
<dbReference type="PANTHER" id="PTHR34069">
    <property type="entry name" value="3-OXOACYL-[ACYL-CARRIER-PROTEIN] SYNTHASE 3"/>
    <property type="match status" value="1"/>
</dbReference>
<dbReference type="Proteomes" id="UP001249760">
    <property type="component" value="Unassembled WGS sequence"/>
</dbReference>
<dbReference type="InterPro" id="IPR016039">
    <property type="entry name" value="Thiolase-like"/>
</dbReference>
<evidence type="ECO:0000259" key="3">
    <source>
        <dbReference type="Pfam" id="PF08541"/>
    </source>
</evidence>
<dbReference type="Pfam" id="PF08541">
    <property type="entry name" value="ACP_syn_III_C"/>
    <property type="match status" value="1"/>
</dbReference>
<evidence type="ECO:0000256" key="2">
    <source>
        <dbReference type="ARBA" id="ARBA00023315"/>
    </source>
</evidence>
<dbReference type="RefSeq" id="WP_394311313.1">
    <property type="nucleotide sequence ID" value="NZ_JASKMA010000014.1"/>
</dbReference>
<dbReference type="EMBL" id="JASKMA010000014">
    <property type="protein sequence ID" value="MDT6985771.1"/>
    <property type="molecule type" value="Genomic_DNA"/>
</dbReference>
<accession>A0ABU3JUZ0</accession>
<protein>
    <submittedName>
        <fullName evidence="4">3-oxoacyl-[acyl-carrier-protein] synthase III C-terminal domain-containing protein</fullName>
    </submittedName>
</protein>